<dbReference type="EMBL" id="JAGMUV010000001">
    <property type="protein sequence ID" value="KAH7176395.1"/>
    <property type="molecule type" value="Genomic_DNA"/>
</dbReference>
<keyword evidence="6" id="KW-1185">Reference proteome</keyword>
<dbReference type="InterPro" id="IPR036864">
    <property type="entry name" value="Zn2-C6_fun-type_DNA-bd_sf"/>
</dbReference>
<feature type="domain" description="Zn(2)-C6 fungal-type" evidence="4">
    <location>
        <begin position="26"/>
        <end position="54"/>
    </location>
</feature>
<protein>
    <submittedName>
        <fullName evidence="5">Fungal-specific transcription factor domain-containing protein</fullName>
    </submittedName>
</protein>
<dbReference type="SMART" id="SM00066">
    <property type="entry name" value="GAL4"/>
    <property type="match status" value="1"/>
</dbReference>
<feature type="region of interest" description="Disordered" evidence="3">
    <location>
        <begin position="1"/>
        <end position="21"/>
    </location>
</feature>
<dbReference type="Pfam" id="PF00172">
    <property type="entry name" value="Zn_clus"/>
    <property type="match status" value="1"/>
</dbReference>
<comment type="subcellular location">
    <subcellularLocation>
        <location evidence="1">Nucleus</location>
    </subcellularLocation>
</comment>
<dbReference type="PROSITE" id="PS00463">
    <property type="entry name" value="ZN2_CY6_FUNGAL_1"/>
    <property type="match status" value="1"/>
</dbReference>
<dbReference type="PANTHER" id="PTHR37534">
    <property type="entry name" value="TRANSCRIPTIONAL ACTIVATOR PROTEIN UGA3"/>
    <property type="match status" value="1"/>
</dbReference>
<dbReference type="Gene3D" id="4.10.240.10">
    <property type="entry name" value="Zn(2)-C6 fungal-type DNA-binding domain"/>
    <property type="match status" value="1"/>
</dbReference>
<organism evidence="5 6">
    <name type="scientific">Dactylonectria macrodidyma</name>
    <dbReference type="NCBI Taxonomy" id="307937"/>
    <lineage>
        <taxon>Eukaryota</taxon>
        <taxon>Fungi</taxon>
        <taxon>Dikarya</taxon>
        <taxon>Ascomycota</taxon>
        <taxon>Pezizomycotina</taxon>
        <taxon>Sordariomycetes</taxon>
        <taxon>Hypocreomycetidae</taxon>
        <taxon>Hypocreales</taxon>
        <taxon>Nectriaceae</taxon>
        <taxon>Dactylonectria</taxon>
    </lineage>
</organism>
<dbReference type="GO" id="GO:0008270">
    <property type="term" value="F:zinc ion binding"/>
    <property type="evidence" value="ECO:0007669"/>
    <property type="project" value="InterPro"/>
</dbReference>
<evidence type="ECO:0000256" key="1">
    <source>
        <dbReference type="ARBA" id="ARBA00004123"/>
    </source>
</evidence>
<dbReference type="PROSITE" id="PS50048">
    <property type="entry name" value="ZN2_CY6_FUNGAL_2"/>
    <property type="match status" value="1"/>
</dbReference>
<dbReference type="OrthoDB" id="3477330at2759"/>
<keyword evidence="2" id="KW-0539">Nucleus</keyword>
<dbReference type="CDD" id="cd00067">
    <property type="entry name" value="GAL4"/>
    <property type="match status" value="1"/>
</dbReference>
<dbReference type="InterPro" id="IPR021858">
    <property type="entry name" value="Fun_TF"/>
</dbReference>
<evidence type="ECO:0000256" key="3">
    <source>
        <dbReference type="SAM" id="MobiDB-lite"/>
    </source>
</evidence>
<dbReference type="AlphaFoldDB" id="A0A9P9JN54"/>
<evidence type="ECO:0000259" key="4">
    <source>
        <dbReference type="PROSITE" id="PS50048"/>
    </source>
</evidence>
<evidence type="ECO:0000256" key="2">
    <source>
        <dbReference type="ARBA" id="ARBA00023242"/>
    </source>
</evidence>
<gene>
    <name evidence="5" type="ORF">EDB81DRAFT_772547</name>
</gene>
<reference evidence="5" key="1">
    <citation type="journal article" date="2021" name="Nat. Commun.">
        <title>Genetic determinants of endophytism in the Arabidopsis root mycobiome.</title>
        <authorList>
            <person name="Mesny F."/>
            <person name="Miyauchi S."/>
            <person name="Thiergart T."/>
            <person name="Pickel B."/>
            <person name="Atanasova L."/>
            <person name="Karlsson M."/>
            <person name="Huettel B."/>
            <person name="Barry K.W."/>
            <person name="Haridas S."/>
            <person name="Chen C."/>
            <person name="Bauer D."/>
            <person name="Andreopoulos W."/>
            <person name="Pangilinan J."/>
            <person name="LaButti K."/>
            <person name="Riley R."/>
            <person name="Lipzen A."/>
            <person name="Clum A."/>
            <person name="Drula E."/>
            <person name="Henrissat B."/>
            <person name="Kohler A."/>
            <person name="Grigoriev I.V."/>
            <person name="Martin F.M."/>
            <person name="Hacquard S."/>
        </authorList>
    </citation>
    <scope>NUCLEOTIDE SEQUENCE</scope>
    <source>
        <strain evidence="5">MPI-CAGE-AT-0147</strain>
    </source>
</reference>
<comment type="caution">
    <text evidence="5">The sequence shown here is derived from an EMBL/GenBank/DDBJ whole genome shotgun (WGS) entry which is preliminary data.</text>
</comment>
<name>A0A9P9JN54_9HYPO</name>
<dbReference type="PANTHER" id="PTHR37534:SF46">
    <property type="entry name" value="ZN(II)2CYS6 TRANSCRIPTION FACTOR (EUROFUNG)"/>
    <property type="match status" value="1"/>
</dbReference>
<feature type="region of interest" description="Disordered" evidence="3">
    <location>
        <begin position="175"/>
        <end position="197"/>
    </location>
</feature>
<dbReference type="Proteomes" id="UP000738349">
    <property type="component" value="Unassembled WGS sequence"/>
</dbReference>
<proteinExistence type="predicted"/>
<dbReference type="Pfam" id="PF11951">
    <property type="entry name" value="Fungal_trans_2"/>
    <property type="match status" value="1"/>
</dbReference>
<feature type="compositionally biased region" description="Low complexity" evidence="3">
    <location>
        <begin position="1"/>
        <end position="16"/>
    </location>
</feature>
<accession>A0A9P9JN54</accession>
<dbReference type="InterPro" id="IPR001138">
    <property type="entry name" value="Zn2Cys6_DnaBD"/>
</dbReference>
<evidence type="ECO:0000313" key="5">
    <source>
        <dbReference type="EMBL" id="KAH7176395.1"/>
    </source>
</evidence>
<dbReference type="GO" id="GO:0005634">
    <property type="term" value="C:nucleus"/>
    <property type="evidence" value="ECO:0007669"/>
    <property type="project" value="UniProtKB-SubCell"/>
</dbReference>
<dbReference type="GO" id="GO:0000981">
    <property type="term" value="F:DNA-binding transcription factor activity, RNA polymerase II-specific"/>
    <property type="evidence" value="ECO:0007669"/>
    <property type="project" value="InterPro"/>
</dbReference>
<evidence type="ECO:0000313" key="6">
    <source>
        <dbReference type="Proteomes" id="UP000738349"/>
    </source>
</evidence>
<feature type="region of interest" description="Disordered" evidence="3">
    <location>
        <begin position="68"/>
        <end position="88"/>
    </location>
</feature>
<dbReference type="SUPFAM" id="SSF57701">
    <property type="entry name" value="Zn2/Cys6 DNA-binding domain"/>
    <property type="match status" value="1"/>
</dbReference>
<feature type="compositionally biased region" description="Polar residues" evidence="3">
    <location>
        <begin position="71"/>
        <end position="88"/>
    </location>
</feature>
<feature type="compositionally biased region" description="Pro residues" evidence="3">
    <location>
        <begin position="178"/>
        <end position="188"/>
    </location>
</feature>
<sequence length="744" mass="83194">MPNPKSTTTPLKLPPSGRKRTKTFTGCWTCRARKIKCDEARPHCRQCRDKSLACEGYGSRLQWLAPETGSRAGSRSEMPSLNSSSTSKALRRHIPAEPPKSILTWNQVDGILRVIDSLESGWAPSQAENVCATIQHFGVFALDRPSPSAASPGTQRIDFTDNAFLNGDDDAFDFTRNPLPPDSLPPDPHSTGSLEPLEPLESFASPSYSETAAAWDLCNLHTDQSHLQSLGFTPNHQDTATGDIDFSDPLSHVARPQEGPPFFASDAKLTKQSTPGESWHLVPSPQFQSIVPNVIATQERFLMGHYMNRVINLFCVIDNGKSPWKTIHLPKVLQGAGELSFTGQTTRIRNALRNALLSISAFYLSNDRHTSRHPDEAKKWGDVASQYRYEAIGLLKEGVETDLYTKERSKYKEFLATMLSMVTINVMSGDTSTCGVHLDGAEQLMNHMSLRKAKFSRKAHALHRIYLYLRVIYESTAVKGQNRRGSRFSCFVSSSRSMGTDQPAARKRLFIEDEDSPSSMVPMESDIGPFADPGSEMAAYECIYGIPQSLLLMLKDAIEVIDQVDHERAVSGTLRIPESLEDLCDQLEKDILDWPLEERLKRCRETNKGISAKIIYHQTRAFHNALIIYFSQNVRLLGHRYLRHYVETILDSIEAVERIKLETKTLAAPLFWPAFIGATEAFEPPHQDRFRAWYGGVDVYGIEAVRTGIQVVHKVWRRGPAPTGQAMSSWRTVILGTGDSLMLT</sequence>